<gene>
    <name evidence="2" type="ORF">QBC47DRAFT_374409</name>
</gene>
<proteinExistence type="predicted"/>
<evidence type="ECO:0000256" key="1">
    <source>
        <dbReference type="SAM" id="MobiDB-lite"/>
    </source>
</evidence>
<dbReference type="EMBL" id="MU839829">
    <property type="protein sequence ID" value="KAK1758359.1"/>
    <property type="molecule type" value="Genomic_DNA"/>
</dbReference>
<name>A0AAJ0BJL8_9PEZI</name>
<organism evidence="2 3">
    <name type="scientific">Echria macrotheca</name>
    <dbReference type="NCBI Taxonomy" id="438768"/>
    <lineage>
        <taxon>Eukaryota</taxon>
        <taxon>Fungi</taxon>
        <taxon>Dikarya</taxon>
        <taxon>Ascomycota</taxon>
        <taxon>Pezizomycotina</taxon>
        <taxon>Sordariomycetes</taxon>
        <taxon>Sordariomycetidae</taxon>
        <taxon>Sordariales</taxon>
        <taxon>Schizotheciaceae</taxon>
        <taxon>Echria</taxon>
    </lineage>
</organism>
<evidence type="ECO:0000313" key="3">
    <source>
        <dbReference type="Proteomes" id="UP001239445"/>
    </source>
</evidence>
<evidence type="ECO:0000313" key="2">
    <source>
        <dbReference type="EMBL" id="KAK1758359.1"/>
    </source>
</evidence>
<dbReference type="AlphaFoldDB" id="A0AAJ0BJL8"/>
<keyword evidence="3" id="KW-1185">Reference proteome</keyword>
<feature type="region of interest" description="Disordered" evidence="1">
    <location>
        <begin position="31"/>
        <end position="51"/>
    </location>
</feature>
<protein>
    <submittedName>
        <fullName evidence="2">Uncharacterized protein</fullName>
    </submittedName>
</protein>
<accession>A0AAJ0BJL8</accession>
<comment type="caution">
    <text evidence="2">The sequence shown here is derived from an EMBL/GenBank/DDBJ whole genome shotgun (WGS) entry which is preliminary data.</text>
</comment>
<dbReference type="Proteomes" id="UP001239445">
    <property type="component" value="Unassembled WGS sequence"/>
</dbReference>
<sequence length="287" mass="32249">MPSHLMERVFDHLPLDIREVVLTHFQLSPKNPLGPSWPPQQPTPTTRHRRSDMGTHIQLYPSRAHIKARRAPHHRLPVRLYHTRLVTTLLLEMFPHLHIHLLQLNRRRPGGHVEGFEEEGREFAEALGVVASICDSLDMGHLLDEIPQFPVVAEAEGIFEDEVARVLDHFFKGLTEDGVGILVAREEGVGHDEGAVGNFFGDGLETSADLADVIQRIRVPIIAVRVLLLNISQYIPQKLCGKLVHGILLLRLELSPNVPLRPSSLGFSDTHYFLSHGIVIRHNEGNA</sequence>
<reference evidence="2" key="1">
    <citation type="submission" date="2023-06" db="EMBL/GenBank/DDBJ databases">
        <title>Genome-scale phylogeny and comparative genomics of the fungal order Sordariales.</title>
        <authorList>
            <consortium name="Lawrence Berkeley National Laboratory"/>
            <person name="Hensen N."/>
            <person name="Bonometti L."/>
            <person name="Westerberg I."/>
            <person name="Brannstrom I.O."/>
            <person name="Guillou S."/>
            <person name="Cros-Aarteil S."/>
            <person name="Calhoun S."/>
            <person name="Haridas S."/>
            <person name="Kuo A."/>
            <person name="Mondo S."/>
            <person name="Pangilinan J."/>
            <person name="Riley R."/>
            <person name="Labutti K."/>
            <person name="Andreopoulos B."/>
            <person name="Lipzen A."/>
            <person name="Chen C."/>
            <person name="Yanf M."/>
            <person name="Daum C."/>
            <person name="Ng V."/>
            <person name="Clum A."/>
            <person name="Steindorff A."/>
            <person name="Ohm R."/>
            <person name="Martin F."/>
            <person name="Silar P."/>
            <person name="Natvig D."/>
            <person name="Lalanne C."/>
            <person name="Gautier V."/>
            <person name="Ament-Velasquez S.L."/>
            <person name="Kruys A."/>
            <person name="Hutchinson M.I."/>
            <person name="Powell A.J."/>
            <person name="Barry K."/>
            <person name="Miller A.N."/>
            <person name="Grigoriev I.V."/>
            <person name="Debuchy R."/>
            <person name="Gladieux P."/>
            <person name="Thoren M.H."/>
            <person name="Johannesson H."/>
        </authorList>
    </citation>
    <scope>NUCLEOTIDE SEQUENCE</scope>
    <source>
        <strain evidence="2">PSN4</strain>
    </source>
</reference>